<keyword evidence="5 7" id="KW-0472">Membrane</keyword>
<keyword evidence="2 7" id="KW-0813">Transport</keyword>
<proteinExistence type="inferred from homology"/>
<comment type="subcellular location">
    <subcellularLocation>
        <location evidence="7">Cell membrane</location>
        <topology evidence="7">Peripheral membrane protein</topology>
    </subcellularLocation>
    <subcellularLocation>
        <location evidence="1">Membrane</location>
    </subcellularLocation>
</comment>
<dbReference type="InterPro" id="IPR000711">
    <property type="entry name" value="ATPase_OSCP/dsu"/>
</dbReference>
<evidence type="ECO:0000256" key="2">
    <source>
        <dbReference type="ARBA" id="ARBA00022448"/>
    </source>
</evidence>
<dbReference type="Pfam" id="PF00213">
    <property type="entry name" value="OSCP"/>
    <property type="match status" value="1"/>
</dbReference>
<evidence type="ECO:0000256" key="5">
    <source>
        <dbReference type="ARBA" id="ARBA00023136"/>
    </source>
</evidence>
<evidence type="ECO:0000256" key="4">
    <source>
        <dbReference type="ARBA" id="ARBA00023065"/>
    </source>
</evidence>
<gene>
    <name evidence="7" type="primary">atpH</name>
    <name evidence="8" type="ORF">BRM3_10055</name>
</gene>
<name>A0ABY6FYR8_9MICO</name>
<dbReference type="PANTHER" id="PTHR11910">
    <property type="entry name" value="ATP SYNTHASE DELTA CHAIN"/>
    <property type="match status" value="1"/>
</dbReference>
<keyword evidence="7" id="KW-1003">Cell membrane</keyword>
<evidence type="ECO:0000256" key="7">
    <source>
        <dbReference type="HAMAP-Rule" id="MF_01416"/>
    </source>
</evidence>
<sequence>MRGTSAASLREVVDGAETSFRSPDVPLEQTADELFSAARVIDSSNQLVRLLSDGGRPAEVKQAAARDLFTGQVGRTALAVVLDVVAHRWSEQEDILDALERVGVTALLTRADQEGRLGAVEEELFQVSRLIDQSPALSEAFDDARDRSGEREAIVHRVLDGRVDALTVQLVAQAVGRRSEAKPARRVLELAQYASERRRRLLAIVSSARALTDVQQQRLGTILDRIYGRSVQMNFEITPDVVGGLRIQVGDDLYDATVLARLGQARERLAS</sequence>
<evidence type="ECO:0000256" key="1">
    <source>
        <dbReference type="ARBA" id="ARBA00004370"/>
    </source>
</evidence>
<comment type="function">
    <text evidence="7">This protein is part of the stalk that links CF(0) to CF(1). It either transmits conformational changes from CF(0) to CF(1) or is implicated in proton conduction.</text>
</comment>
<dbReference type="HAMAP" id="MF_01416">
    <property type="entry name" value="ATP_synth_delta_bact"/>
    <property type="match status" value="1"/>
</dbReference>
<evidence type="ECO:0000313" key="8">
    <source>
        <dbReference type="EMBL" id="UYG15975.1"/>
    </source>
</evidence>
<accession>A0ABY6FYR8</accession>
<evidence type="ECO:0000256" key="6">
    <source>
        <dbReference type="ARBA" id="ARBA00023310"/>
    </source>
</evidence>
<keyword evidence="4 7" id="KW-0406">Ion transport</keyword>
<keyword evidence="6 7" id="KW-0066">ATP synthesis</keyword>
<dbReference type="NCBIfam" id="NF009967">
    <property type="entry name" value="PRK13430.1"/>
    <property type="match status" value="1"/>
</dbReference>
<comment type="similarity">
    <text evidence="7">Belongs to the ATPase delta chain family.</text>
</comment>
<keyword evidence="9" id="KW-1185">Reference proteome</keyword>
<evidence type="ECO:0000313" key="9">
    <source>
        <dbReference type="Proteomes" id="UP001164305"/>
    </source>
</evidence>
<organism evidence="8 9">
    <name type="scientific">Brachybacterium huguangmaarense</name>
    <dbReference type="NCBI Taxonomy" id="1652028"/>
    <lineage>
        <taxon>Bacteria</taxon>
        <taxon>Bacillati</taxon>
        <taxon>Actinomycetota</taxon>
        <taxon>Actinomycetes</taxon>
        <taxon>Micrococcales</taxon>
        <taxon>Dermabacteraceae</taxon>
        <taxon>Brachybacterium</taxon>
    </lineage>
</organism>
<protein>
    <recommendedName>
        <fullName evidence="7">ATP synthase subunit delta</fullName>
    </recommendedName>
    <alternativeName>
        <fullName evidence="7">ATP synthase F(1) sector subunit delta</fullName>
    </alternativeName>
    <alternativeName>
        <fullName evidence="7">F-type ATPase subunit delta</fullName>
        <shortName evidence="7">F-ATPase subunit delta</shortName>
    </alternativeName>
</protein>
<dbReference type="EMBL" id="CP107020">
    <property type="protein sequence ID" value="UYG15975.1"/>
    <property type="molecule type" value="Genomic_DNA"/>
</dbReference>
<dbReference type="Proteomes" id="UP001164305">
    <property type="component" value="Chromosome"/>
</dbReference>
<evidence type="ECO:0000256" key="3">
    <source>
        <dbReference type="ARBA" id="ARBA00022781"/>
    </source>
</evidence>
<reference evidence="8" key="1">
    <citation type="submission" date="2022-10" db="EMBL/GenBank/DDBJ databases">
        <title>Whole-Genome Sequencing of Brachybacterium huguangmaarense BRM-3, Isolated from Betula schmidtii.</title>
        <authorList>
            <person name="Haam D."/>
        </authorList>
    </citation>
    <scope>NUCLEOTIDE SEQUENCE</scope>
    <source>
        <strain evidence="8">BRM-3</strain>
    </source>
</reference>
<comment type="function">
    <text evidence="7">F(1)F(0) ATP synthase produces ATP from ADP in the presence of a proton or sodium gradient. F-type ATPases consist of two structural domains, F(1) containing the extramembraneous catalytic core and F(0) containing the membrane proton channel, linked together by a central stalk and a peripheral stalk. During catalysis, ATP synthesis in the catalytic domain of F(1) is coupled via a rotary mechanism of the central stalk subunits to proton translocation.</text>
</comment>
<keyword evidence="7" id="KW-0139">CF(1)</keyword>
<keyword evidence="3 7" id="KW-0375">Hydrogen ion transport</keyword>
<dbReference type="RefSeq" id="WP_263593188.1">
    <property type="nucleotide sequence ID" value="NZ_CP107020.1"/>
</dbReference>